<evidence type="ECO:0000256" key="2">
    <source>
        <dbReference type="RuleBase" id="RU362097"/>
    </source>
</evidence>
<accession>A0A7W6ETS6</accession>
<keyword evidence="2 3" id="KW-0449">Lipoprotein</keyword>
<dbReference type="RefSeq" id="WP_221225770.1">
    <property type="nucleotide sequence ID" value="NZ_JACIBY010000025.1"/>
</dbReference>
<comment type="caution">
    <text evidence="3">The sequence shown here is derived from an EMBL/GenBank/DDBJ whole genome shotgun (WGS) entry which is preliminary data.</text>
</comment>
<dbReference type="Gene3D" id="1.20.1600.10">
    <property type="entry name" value="Outer membrane efflux proteins (OEP)"/>
    <property type="match status" value="1"/>
</dbReference>
<evidence type="ECO:0000313" key="3">
    <source>
        <dbReference type="EMBL" id="MBB3842084.1"/>
    </source>
</evidence>
<comment type="subcellular location">
    <subcellularLocation>
        <location evidence="2">Cell membrane</location>
        <topology evidence="2">Lipid-anchor</topology>
    </subcellularLocation>
</comment>
<dbReference type="NCBIfam" id="TIGR01845">
    <property type="entry name" value="outer_NodT"/>
    <property type="match status" value="1"/>
</dbReference>
<reference evidence="3 4" key="1">
    <citation type="submission" date="2020-08" db="EMBL/GenBank/DDBJ databases">
        <title>Genomic Encyclopedia of Type Strains, Phase IV (KMG-IV): sequencing the most valuable type-strain genomes for metagenomic binning, comparative biology and taxonomic classification.</title>
        <authorList>
            <person name="Goeker M."/>
        </authorList>
    </citation>
    <scope>NUCLEOTIDE SEQUENCE [LARGE SCALE GENOMIC DNA]</scope>
    <source>
        <strain evidence="3 4">DSM 17976</strain>
    </source>
</reference>
<comment type="similarity">
    <text evidence="1 2">Belongs to the outer membrane factor (OMF) (TC 1.B.17) family.</text>
</comment>
<evidence type="ECO:0000313" key="4">
    <source>
        <dbReference type="Proteomes" id="UP000541352"/>
    </source>
</evidence>
<keyword evidence="4" id="KW-1185">Reference proteome</keyword>
<dbReference type="PROSITE" id="PS51257">
    <property type="entry name" value="PROKAR_LIPOPROTEIN"/>
    <property type="match status" value="1"/>
</dbReference>
<evidence type="ECO:0000256" key="1">
    <source>
        <dbReference type="ARBA" id="ARBA00007613"/>
    </source>
</evidence>
<dbReference type="PANTHER" id="PTHR30203:SF30">
    <property type="entry name" value="OUTER MEMBRANE PROTEIN-RELATED"/>
    <property type="match status" value="1"/>
</dbReference>
<dbReference type="GO" id="GO:0005886">
    <property type="term" value="C:plasma membrane"/>
    <property type="evidence" value="ECO:0007669"/>
    <property type="project" value="UniProtKB-SubCell"/>
</dbReference>
<dbReference type="InterPro" id="IPR010131">
    <property type="entry name" value="MdtP/NodT-like"/>
</dbReference>
<dbReference type="PANTHER" id="PTHR30203">
    <property type="entry name" value="OUTER MEMBRANE CATION EFFLUX PROTEIN"/>
    <property type="match status" value="1"/>
</dbReference>
<gene>
    <name evidence="3" type="ORF">FHS57_006113</name>
</gene>
<dbReference type="AlphaFoldDB" id="A0A7W6ETS6"/>
<keyword evidence="2" id="KW-0564">Palmitate</keyword>
<dbReference type="EMBL" id="JACIBY010000025">
    <property type="protein sequence ID" value="MBB3842084.1"/>
    <property type="molecule type" value="Genomic_DNA"/>
</dbReference>
<proteinExistence type="inferred from homology"/>
<keyword evidence="2" id="KW-0812">Transmembrane</keyword>
<sequence length="476" mass="52460">MDIIPRNLLVILLLGGVMAGCKVPPIATQREFEPLPATFESRTDTANSAQIQWRDYFQDSTLTALIETALVNNFDALTAIQRIEMARSNVRATEGLLKPTVWGGGSTALRRFGLYTMDGAGNATTDIVEGKVVPTHLPDFFVGLTASWEVDIWKKLRTQREAALARYLASVEAKNWITTNLVAGVANAYYDLLALDNEREIVRQTIGLQKEALKIVKVQKQAGAANELAVEQFEAQLLNSQHTEVAIVQAITETENAIHGLLGRFPQPIVRDKNQLSRAIAAQIQTGMPSDLLKNRPDIRAAELELIATKADLVAARSAFFPSFSLTGMVGLQAFNPKFLVSTPQSLAYSVVGNLAGPIINRSAIVAQFNGAQAVQIEALYNYQKTILDGYIEVNNQLANLRNLAQMFDLKNREAMLLTRSIETSNKLYRTGRASYLEVLFAQQNALQAKLVLINTQKQQQQTTVNLYRALGGGWK</sequence>
<dbReference type="SUPFAM" id="SSF56954">
    <property type="entry name" value="Outer membrane efflux proteins (OEP)"/>
    <property type="match status" value="1"/>
</dbReference>
<keyword evidence="2" id="KW-0472">Membrane</keyword>
<dbReference type="Gene3D" id="2.20.200.10">
    <property type="entry name" value="Outer membrane efflux proteins (OEP)"/>
    <property type="match status" value="1"/>
</dbReference>
<protein>
    <submittedName>
        <fullName evidence="3">NodT family efflux transporter outer membrane factor (OMF) lipoprotein</fullName>
    </submittedName>
</protein>
<dbReference type="Pfam" id="PF02321">
    <property type="entry name" value="OEP"/>
    <property type="match status" value="2"/>
</dbReference>
<organism evidence="3 4">
    <name type="scientific">Runella defluvii</name>
    <dbReference type="NCBI Taxonomy" id="370973"/>
    <lineage>
        <taxon>Bacteria</taxon>
        <taxon>Pseudomonadati</taxon>
        <taxon>Bacteroidota</taxon>
        <taxon>Cytophagia</taxon>
        <taxon>Cytophagales</taxon>
        <taxon>Spirosomataceae</taxon>
        <taxon>Runella</taxon>
    </lineage>
</organism>
<dbReference type="GO" id="GO:0015562">
    <property type="term" value="F:efflux transmembrane transporter activity"/>
    <property type="evidence" value="ECO:0007669"/>
    <property type="project" value="InterPro"/>
</dbReference>
<dbReference type="Proteomes" id="UP000541352">
    <property type="component" value="Unassembled WGS sequence"/>
</dbReference>
<dbReference type="InterPro" id="IPR003423">
    <property type="entry name" value="OMP_efflux"/>
</dbReference>
<name>A0A7W6ETS6_9BACT</name>
<keyword evidence="2" id="KW-1134">Transmembrane beta strand</keyword>